<dbReference type="Pfam" id="PF12937">
    <property type="entry name" value="F-box-like"/>
    <property type="match status" value="1"/>
</dbReference>
<dbReference type="InterPro" id="IPR036047">
    <property type="entry name" value="F-box-like_dom_sf"/>
</dbReference>
<dbReference type="SUPFAM" id="SSF52047">
    <property type="entry name" value="RNI-like"/>
    <property type="match status" value="1"/>
</dbReference>
<evidence type="ECO:0000313" key="3">
    <source>
        <dbReference type="Proteomes" id="UP000027195"/>
    </source>
</evidence>
<sequence>MASAQSSPTNEAQQLKPTELVAVTRSHQNQSFPIHCLPDEILASIFCCVESPYYVLHVRDLLAFSSVCYRWRSIALECPRLWTRLEPLQRQLFELFLSRSKQALLDVKFEDCGSIAETNFQECILLALSHAHRWQTCFFGRLVRFETLASLPLESMPLLEVLTIVHTTPTSRGGGPAALLFFPIHPPRLSVLVLQGSFIPSTHPIYTGLTELTLRGIRILRPSLIQGLLHVFVASPTLLHLRLECLIFSCPIPPESIHPPTPLIHLSHLQSLYIALTPTRATRYILSRLAISPSARINFGKGNSDMLAILPSRDHIQTYLPTLSSAFALRIELTRLIRVSGCTSEHEKLFKLQLDMRQELSSIFTTLGTALPTPSLRSVSLCSSYIISATIVAAVADLLARHPDITQLAFEGCDQPMLQILLDASICPRLESLRISKCLLKADALVEIVRLRTRPKGSAAHGLRRLIAKGCPQLDSGISPVLQEYGVDVEYEGK</sequence>
<evidence type="ECO:0000259" key="1">
    <source>
        <dbReference type="PROSITE" id="PS50181"/>
    </source>
</evidence>
<dbReference type="EMBL" id="KL198026">
    <property type="protein sequence ID" value="KDQ16780.1"/>
    <property type="molecule type" value="Genomic_DNA"/>
</dbReference>
<accession>A0A067MQ02</accession>
<dbReference type="Gene3D" id="1.20.1280.50">
    <property type="match status" value="1"/>
</dbReference>
<feature type="domain" description="F-box" evidence="1">
    <location>
        <begin position="31"/>
        <end position="85"/>
    </location>
</feature>
<dbReference type="InterPro" id="IPR032675">
    <property type="entry name" value="LRR_dom_sf"/>
</dbReference>
<keyword evidence="3" id="KW-1185">Reference proteome</keyword>
<dbReference type="InterPro" id="IPR001810">
    <property type="entry name" value="F-box_dom"/>
</dbReference>
<protein>
    <recommendedName>
        <fullName evidence="1">F-box domain-containing protein</fullName>
    </recommendedName>
</protein>
<name>A0A067MQ02_BOTB1</name>
<dbReference type="InParanoid" id="A0A067MQ02"/>
<proteinExistence type="predicted"/>
<dbReference type="SUPFAM" id="SSF81383">
    <property type="entry name" value="F-box domain"/>
    <property type="match status" value="1"/>
</dbReference>
<dbReference type="AlphaFoldDB" id="A0A067MQ02"/>
<dbReference type="STRING" id="930990.A0A067MQ02"/>
<gene>
    <name evidence="2" type="ORF">BOTBODRAFT_240291</name>
</gene>
<dbReference type="PROSITE" id="PS50181">
    <property type="entry name" value="FBOX"/>
    <property type="match status" value="1"/>
</dbReference>
<evidence type="ECO:0000313" key="2">
    <source>
        <dbReference type="EMBL" id="KDQ16780.1"/>
    </source>
</evidence>
<dbReference type="OrthoDB" id="2884925at2759"/>
<dbReference type="Gene3D" id="3.80.10.10">
    <property type="entry name" value="Ribonuclease Inhibitor"/>
    <property type="match status" value="1"/>
</dbReference>
<organism evidence="2 3">
    <name type="scientific">Botryobasidium botryosum (strain FD-172 SS1)</name>
    <dbReference type="NCBI Taxonomy" id="930990"/>
    <lineage>
        <taxon>Eukaryota</taxon>
        <taxon>Fungi</taxon>
        <taxon>Dikarya</taxon>
        <taxon>Basidiomycota</taxon>
        <taxon>Agaricomycotina</taxon>
        <taxon>Agaricomycetes</taxon>
        <taxon>Cantharellales</taxon>
        <taxon>Botryobasidiaceae</taxon>
        <taxon>Botryobasidium</taxon>
    </lineage>
</organism>
<dbReference type="HOGENOM" id="CLU_024199_1_1_1"/>
<reference evidence="3" key="1">
    <citation type="journal article" date="2014" name="Proc. Natl. Acad. Sci. U.S.A.">
        <title>Extensive sampling of basidiomycete genomes demonstrates inadequacy of the white-rot/brown-rot paradigm for wood decay fungi.</title>
        <authorList>
            <person name="Riley R."/>
            <person name="Salamov A.A."/>
            <person name="Brown D.W."/>
            <person name="Nagy L.G."/>
            <person name="Floudas D."/>
            <person name="Held B.W."/>
            <person name="Levasseur A."/>
            <person name="Lombard V."/>
            <person name="Morin E."/>
            <person name="Otillar R."/>
            <person name="Lindquist E.A."/>
            <person name="Sun H."/>
            <person name="LaButti K.M."/>
            <person name="Schmutz J."/>
            <person name="Jabbour D."/>
            <person name="Luo H."/>
            <person name="Baker S.E."/>
            <person name="Pisabarro A.G."/>
            <person name="Walton J.D."/>
            <person name="Blanchette R.A."/>
            <person name="Henrissat B."/>
            <person name="Martin F."/>
            <person name="Cullen D."/>
            <person name="Hibbett D.S."/>
            <person name="Grigoriev I.V."/>
        </authorList>
    </citation>
    <scope>NUCLEOTIDE SEQUENCE [LARGE SCALE GENOMIC DNA]</scope>
    <source>
        <strain evidence="3">FD-172 SS1</strain>
    </source>
</reference>
<dbReference type="Proteomes" id="UP000027195">
    <property type="component" value="Unassembled WGS sequence"/>
</dbReference>